<dbReference type="SUPFAM" id="SSF55073">
    <property type="entry name" value="Nucleotide cyclase"/>
    <property type="match status" value="1"/>
</dbReference>
<dbReference type="SUPFAM" id="SSF47769">
    <property type="entry name" value="SAM/Pointed domain"/>
    <property type="match status" value="1"/>
</dbReference>
<keyword evidence="1" id="KW-0547">Nucleotide-binding</keyword>
<dbReference type="CDD" id="cd07302">
    <property type="entry name" value="CHD"/>
    <property type="match status" value="1"/>
</dbReference>
<dbReference type="SUPFAM" id="SSF48452">
    <property type="entry name" value="TPR-like"/>
    <property type="match status" value="2"/>
</dbReference>
<dbReference type="SMART" id="SM00044">
    <property type="entry name" value="CYCc"/>
    <property type="match status" value="1"/>
</dbReference>
<dbReference type="Gene3D" id="1.25.40.10">
    <property type="entry name" value="Tetratricopeptide repeat domain"/>
    <property type="match status" value="1"/>
</dbReference>
<dbReference type="InterPro" id="IPR027417">
    <property type="entry name" value="P-loop_NTPase"/>
</dbReference>
<evidence type="ECO:0000259" key="3">
    <source>
        <dbReference type="PROSITE" id="PS50125"/>
    </source>
</evidence>
<comment type="caution">
    <text evidence="4">The sequence shown here is derived from an EMBL/GenBank/DDBJ whole genome shotgun (WGS) entry which is preliminary data.</text>
</comment>
<dbReference type="GO" id="GO:0004016">
    <property type="term" value="F:adenylate cyclase activity"/>
    <property type="evidence" value="ECO:0007669"/>
    <property type="project" value="TreeGrafter"/>
</dbReference>
<evidence type="ECO:0000313" key="4">
    <source>
        <dbReference type="EMBL" id="PTX74583.1"/>
    </source>
</evidence>
<dbReference type="PROSITE" id="PS50125">
    <property type="entry name" value="GUANYLATE_CYCLASE_2"/>
    <property type="match status" value="1"/>
</dbReference>
<evidence type="ECO:0000256" key="2">
    <source>
        <dbReference type="ARBA" id="ARBA00022840"/>
    </source>
</evidence>
<dbReference type="GO" id="GO:0005737">
    <property type="term" value="C:cytoplasm"/>
    <property type="evidence" value="ECO:0007669"/>
    <property type="project" value="TreeGrafter"/>
</dbReference>
<evidence type="ECO:0000313" key="5">
    <source>
        <dbReference type="Proteomes" id="UP000244092"/>
    </source>
</evidence>
<sequence length="1084" mass="117507">MTTANALAAFLTQHGLEQYAQVMRDQDLTLDDLRDLTEADLRELGLTIGHRKQLRRALDTAPDEALAQRRQVTIFFCDLVGSTQISARYDAEDMSDILERYHAHAASVIRSWGGMPLGTQGDGVVACFGYPKASENDAERAVSAALEISQSLQELQFGDGLILNSRIGLETGRVFVRGPVSDSSALVGDTLNTAARLQDEAPANTVVVGKNTHSLIRNLADLDNLGDRHLRGFDQPVTIWQVNGMRDVSERDNAQDNGVIDLLGREADFDQLRGLWDSAKGGAGQVLMLSGGAGIGKSTLLKAFRRHVRAEGAQTFRYFCAPGYENSALYPIRAQLAHLTGLRGPIDAEDIAPKIMARVGDDPTAVRLVADLLALDPGEALPPLDMTAIEQKQATYGFLMQVVAQEASKAPLLMVVEDAHWADPSTLELLHVIVEQVIAPLPILLIVTQRPEGEVTLAPAAHVSTLALDRLDRTESLKLIAAVMGNSPCPPEILHKILEASDGIPLYLEELSRSVMDHPGSASGNFADVDVPITLEDSLMARIDRLPQGKSVVQTAAVFGRRFATPTLRTVLEMDEAPFASALVEPVKARILLPEKDAQSQTMQFRHALVQQAAYGRLARKQRQQLHAKIVALLLEHQPTLAETEPETLARHHAGAKQYGEAINFLILAGKKAAARAAQVEATNHYLTALDHLEHLPEGRARDEQEVLLRALLGAALMATRGFAAPEVYDAFARARALCLSLGDNVMYCSCLYGLFTVAASRSDRDEAMALAREMLDGFGECPVPSWAIAAHFAMGVAQTFAGELDNAAGSFDAALALYTPEQHGPLVEQFGDDLAEFSMCYMVWIHTMRGEIDQSRDLIAKAIEMASELNNKNALTRSTSFQMGRMMEMGLLDEVAKTAPRVIEISTLQGYPYWACAGRIGLGFTMASGGDEAGLPHIAESLAFFDMIGQRTPQTYWRSYLVAALTALGRPDEAVTAADEALEMSRSGLDCAFEPNLLWRRGQALRSLDLAAAEASLREGMAVGAKIGSHYYAFLCALELAELLIADGRRDAENGALAAAMARISSSEPIPALTRAAEVLRDL</sequence>
<reference evidence="4 5" key="1">
    <citation type="submission" date="2018-04" db="EMBL/GenBank/DDBJ databases">
        <title>Genomic Encyclopedia of Archaeal and Bacterial Type Strains, Phase II (KMG-II): from individual species to whole genera.</title>
        <authorList>
            <person name="Goeker M."/>
        </authorList>
    </citation>
    <scope>NUCLEOTIDE SEQUENCE [LARGE SCALE GENOMIC DNA]</scope>
    <source>
        <strain evidence="4 5">DSM 12244</strain>
    </source>
</reference>
<gene>
    <name evidence="4" type="ORF">C8N31_10359</name>
</gene>
<keyword evidence="2" id="KW-0067">ATP-binding</keyword>
<dbReference type="SUPFAM" id="SSF52540">
    <property type="entry name" value="P-loop containing nucleoside triphosphate hydrolases"/>
    <property type="match status" value="1"/>
</dbReference>
<dbReference type="InterPro" id="IPR001054">
    <property type="entry name" value="A/G_cyclase"/>
</dbReference>
<name>A0A2T6CGE5_9RHOB</name>
<dbReference type="InterPro" id="IPR041664">
    <property type="entry name" value="AAA_16"/>
</dbReference>
<dbReference type="GO" id="GO:0009190">
    <property type="term" value="P:cyclic nucleotide biosynthetic process"/>
    <property type="evidence" value="ECO:0007669"/>
    <property type="project" value="InterPro"/>
</dbReference>
<dbReference type="Pfam" id="PF13191">
    <property type="entry name" value="AAA_16"/>
    <property type="match status" value="1"/>
</dbReference>
<dbReference type="EMBL" id="QBKU01000003">
    <property type="protein sequence ID" value="PTX74583.1"/>
    <property type="molecule type" value="Genomic_DNA"/>
</dbReference>
<accession>A0A2T6CGE5</accession>
<dbReference type="Proteomes" id="UP000244092">
    <property type="component" value="Unassembled WGS sequence"/>
</dbReference>
<dbReference type="RefSeq" id="WP_025048445.1">
    <property type="nucleotide sequence ID" value="NZ_QBKU01000003.1"/>
</dbReference>
<dbReference type="InterPro" id="IPR001660">
    <property type="entry name" value="SAM"/>
</dbReference>
<dbReference type="SMART" id="SM00454">
    <property type="entry name" value="SAM"/>
    <property type="match status" value="1"/>
</dbReference>
<dbReference type="Pfam" id="PF00536">
    <property type="entry name" value="SAM_1"/>
    <property type="match status" value="1"/>
</dbReference>
<dbReference type="GO" id="GO:0005524">
    <property type="term" value="F:ATP binding"/>
    <property type="evidence" value="ECO:0007669"/>
    <property type="project" value="UniProtKB-KW"/>
</dbReference>
<dbReference type="Pfam" id="PF00211">
    <property type="entry name" value="Guanylate_cyc"/>
    <property type="match status" value="1"/>
</dbReference>
<dbReference type="OrthoDB" id="341967at2"/>
<dbReference type="InterPro" id="IPR011990">
    <property type="entry name" value="TPR-like_helical_dom_sf"/>
</dbReference>
<dbReference type="Gene3D" id="3.30.70.1230">
    <property type="entry name" value="Nucleotide cyclase"/>
    <property type="match status" value="1"/>
</dbReference>
<evidence type="ECO:0000256" key="1">
    <source>
        <dbReference type="ARBA" id="ARBA00022741"/>
    </source>
</evidence>
<dbReference type="InterPro" id="IPR013761">
    <property type="entry name" value="SAM/pointed_sf"/>
</dbReference>
<proteinExistence type="predicted"/>
<dbReference type="PANTHER" id="PTHR16305">
    <property type="entry name" value="TESTICULAR SOLUBLE ADENYLYL CYCLASE"/>
    <property type="match status" value="1"/>
</dbReference>
<dbReference type="Gene3D" id="1.10.150.50">
    <property type="entry name" value="Transcription Factor, Ets-1"/>
    <property type="match status" value="1"/>
</dbReference>
<protein>
    <submittedName>
        <fullName evidence="4">SAM (Sterile alpha motif) domain-containing protein</fullName>
    </submittedName>
</protein>
<dbReference type="InterPro" id="IPR029787">
    <property type="entry name" value="Nucleotide_cyclase"/>
</dbReference>
<dbReference type="GO" id="GO:0035556">
    <property type="term" value="P:intracellular signal transduction"/>
    <property type="evidence" value="ECO:0007669"/>
    <property type="project" value="InterPro"/>
</dbReference>
<feature type="domain" description="Guanylate cyclase" evidence="3">
    <location>
        <begin position="73"/>
        <end position="198"/>
    </location>
</feature>
<organism evidence="4 5">
    <name type="scientific">Sulfitobacter mediterraneus</name>
    <dbReference type="NCBI Taxonomy" id="83219"/>
    <lineage>
        <taxon>Bacteria</taxon>
        <taxon>Pseudomonadati</taxon>
        <taxon>Pseudomonadota</taxon>
        <taxon>Alphaproteobacteria</taxon>
        <taxon>Rhodobacterales</taxon>
        <taxon>Roseobacteraceae</taxon>
        <taxon>Sulfitobacter</taxon>
    </lineage>
</organism>
<dbReference type="PANTHER" id="PTHR16305:SF28">
    <property type="entry name" value="GUANYLATE CYCLASE DOMAIN-CONTAINING PROTEIN"/>
    <property type="match status" value="1"/>
</dbReference>
<dbReference type="AlphaFoldDB" id="A0A2T6CGE5"/>